<dbReference type="InterPro" id="IPR001519">
    <property type="entry name" value="Ferritin"/>
</dbReference>
<evidence type="ECO:0000256" key="1">
    <source>
        <dbReference type="ARBA" id="ARBA00004555"/>
    </source>
</evidence>
<feature type="binding site" evidence="14">
    <location>
        <position position="138"/>
    </location>
    <ligand>
        <name>Fe cation</name>
        <dbReference type="ChEBI" id="CHEBI:24875"/>
        <label>1</label>
    </ligand>
</feature>
<dbReference type="FunFam" id="1.20.1260.10:FF:000017">
    <property type="entry name" value="Ferritin"/>
    <property type="match status" value="1"/>
</dbReference>
<dbReference type="PROSITE" id="PS50905">
    <property type="entry name" value="FERRITIN_LIKE"/>
    <property type="match status" value="1"/>
</dbReference>
<feature type="signal peptide" evidence="16">
    <location>
        <begin position="1"/>
        <end position="19"/>
    </location>
</feature>
<feature type="binding site" evidence="14">
    <location>
        <position position="53"/>
    </location>
    <ligand>
        <name>Fe cation</name>
        <dbReference type="ChEBI" id="CHEBI:24875"/>
        <label>1</label>
    </ligand>
</feature>
<evidence type="ECO:0000256" key="7">
    <source>
        <dbReference type="ARBA" id="ARBA00022729"/>
    </source>
</evidence>
<evidence type="ECO:0000313" key="18">
    <source>
        <dbReference type="EMBL" id="CAZ04924.1"/>
    </source>
</evidence>
<evidence type="ECO:0000256" key="2">
    <source>
        <dbReference type="ARBA" id="ARBA00004613"/>
    </source>
</evidence>
<keyword evidence="7 16" id="KW-0732">Signal</keyword>
<keyword evidence="6 14" id="KW-0479">Metal-binding</keyword>
<comment type="catalytic activity">
    <reaction evidence="12 15">
        <text>4 Fe(2+) + O2 + 4 H(+) = 4 Fe(3+) + 2 H2O</text>
        <dbReference type="Rhea" id="RHEA:11148"/>
        <dbReference type="ChEBI" id="CHEBI:15377"/>
        <dbReference type="ChEBI" id="CHEBI:15378"/>
        <dbReference type="ChEBI" id="CHEBI:15379"/>
        <dbReference type="ChEBI" id="CHEBI:29033"/>
        <dbReference type="ChEBI" id="CHEBI:29034"/>
        <dbReference type="EC" id="1.16.3.1"/>
    </reaction>
</comment>
<name>D1GLP2_ASOTA</name>
<dbReference type="GO" id="GO:0004322">
    <property type="term" value="F:ferroxidase activity"/>
    <property type="evidence" value="ECO:0007669"/>
    <property type="project" value="UniProtKB-EC"/>
</dbReference>
<dbReference type="PANTHER" id="PTHR11431:SF43">
    <property type="entry name" value="FERRITIN"/>
    <property type="match status" value="1"/>
</dbReference>
<dbReference type="PANTHER" id="PTHR11431">
    <property type="entry name" value="FERRITIN"/>
    <property type="match status" value="1"/>
</dbReference>
<keyword evidence="5" id="KW-0964">Secreted</keyword>
<evidence type="ECO:0000256" key="13">
    <source>
        <dbReference type="ARBA" id="ARBA00063343"/>
    </source>
</evidence>
<comment type="similarity">
    <text evidence="3 15">Belongs to the ferritin family.</text>
</comment>
<reference evidence="18" key="1">
    <citation type="journal article" date="2009" name="PLoS Pathog.">
        <title>Wolbachia interferes with ferritin expression and iron metabolism in insects.</title>
        <authorList>
            <person name="Kremer N."/>
            <person name="Voronin D."/>
            <person name="Charif D."/>
            <person name="Mavingui P."/>
            <person name="Mollereau B."/>
            <person name="Vavre F."/>
        </authorList>
    </citation>
    <scope>NUCLEOTIDE SEQUENCE</scope>
</reference>
<evidence type="ECO:0000256" key="5">
    <source>
        <dbReference type="ARBA" id="ARBA00022525"/>
    </source>
</evidence>
<feature type="binding site" evidence="14">
    <location>
        <position position="88"/>
    </location>
    <ligand>
        <name>Fe cation</name>
        <dbReference type="ChEBI" id="CHEBI:24875"/>
        <label>1</label>
    </ligand>
</feature>
<keyword evidence="4 15" id="KW-0409">Iron storage</keyword>
<feature type="chain" id="PRO_5003022990" description="Ferritin" evidence="16">
    <location>
        <begin position="20"/>
        <end position="220"/>
    </location>
</feature>
<dbReference type="GO" id="GO:0006879">
    <property type="term" value="P:intracellular iron ion homeostasis"/>
    <property type="evidence" value="ECO:0007669"/>
    <property type="project" value="UniProtKB-KW"/>
</dbReference>
<sequence length="220" mass="24567">MKFLGALILGIACISAAAADGLKCTLKHGDVPKAWIDMVEPCIQKMEHQVQTEVQAAMTYLAMGAHFARDSVNRPGFSKLFIEAASEEREHAMKVIEYLSMRGQLTTDVSKLLKFPLKPLRQEWPTALEALSDALNLETKVTNSIRDIIKVCEAPQSPDPKISDFNDYHLVDYLTADFLDEQYKGQRDLAGKISTLGKMMITHGPLGEFLYDKKILHGEL</sequence>
<evidence type="ECO:0000256" key="6">
    <source>
        <dbReference type="ARBA" id="ARBA00022723"/>
    </source>
</evidence>
<dbReference type="EMBL" id="FN395057">
    <property type="protein sequence ID" value="CAZ04924.1"/>
    <property type="molecule type" value="Genomic_DNA"/>
</dbReference>
<evidence type="ECO:0000256" key="9">
    <source>
        <dbReference type="ARBA" id="ARBA00023004"/>
    </source>
</evidence>
<feature type="binding site" evidence="14">
    <location>
        <position position="91"/>
    </location>
    <ligand>
        <name>Fe cation</name>
        <dbReference type="ChEBI" id="CHEBI:24875"/>
        <label>1</label>
    </ligand>
</feature>
<dbReference type="InterPro" id="IPR012347">
    <property type="entry name" value="Ferritin-like"/>
</dbReference>
<feature type="binding site" evidence="14">
    <location>
        <position position="182"/>
    </location>
    <ligand>
        <name>Fe cation</name>
        <dbReference type="ChEBI" id="CHEBI:24875"/>
        <label>1</label>
    </ligand>
</feature>
<evidence type="ECO:0000256" key="16">
    <source>
        <dbReference type="SAM" id="SignalP"/>
    </source>
</evidence>
<evidence type="ECO:0000256" key="8">
    <source>
        <dbReference type="ARBA" id="ARBA00023002"/>
    </source>
</evidence>
<keyword evidence="8 15" id="KW-0560">Oxidoreductase</keyword>
<dbReference type="GO" id="GO:0008199">
    <property type="term" value="F:ferric iron binding"/>
    <property type="evidence" value="ECO:0007669"/>
    <property type="project" value="InterPro"/>
</dbReference>
<evidence type="ECO:0000256" key="3">
    <source>
        <dbReference type="ARBA" id="ARBA00007513"/>
    </source>
</evidence>
<evidence type="ECO:0000256" key="11">
    <source>
        <dbReference type="ARBA" id="ARBA00023157"/>
    </source>
</evidence>
<dbReference type="GO" id="GO:0005794">
    <property type="term" value="C:Golgi apparatus"/>
    <property type="evidence" value="ECO:0007669"/>
    <property type="project" value="UniProtKB-SubCell"/>
</dbReference>
<keyword evidence="11" id="KW-1015">Disulfide bond</keyword>
<dbReference type="InterPro" id="IPR009078">
    <property type="entry name" value="Ferritin-like_SF"/>
</dbReference>
<organism evidence="18">
    <name type="scientific">Asobara tabida</name>
    <name type="common">Parasitic wasp</name>
    <dbReference type="NCBI Taxonomy" id="58720"/>
    <lineage>
        <taxon>Eukaryota</taxon>
        <taxon>Metazoa</taxon>
        <taxon>Ecdysozoa</taxon>
        <taxon>Arthropoda</taxon>
        <taxon>Hexapoda</taxon>
        <taxon>Insecta</taxon>
        <taxon>Pterygota</taxon>
        <taxon>Neoptera</taxon>
        <taxon>Endopterygota</taxon>
        <taxon>Hymenoptera</taxon>
        <taxon>Apocrita</taxon>
        <taxon>Ichneumonoidea</taxon>
        <taxon>Braconidae</taxon>
        <taxon>Alysiinae</taxon>
        <taxon>Asobara</taxon>
    </lineage>
</organism>
<evidence type="ECO:0000256" key="14">
    <source>
        <dbReference type="PIRSR" id="PIRSR601519-1"/>
    </source>
</evidence>
<dbReference type="GO" id="GO:0008198">
    <property type="term" value="F:ferrous iron binding"/>
    <property type="evidence" value="ECO:0007669"/>
    <property type="project" value="TreeGrafter"/>
</dbReference>
<dbReference type="AlphaFoldDB" id="D1GLP2"/>
<proteinExistence type="inferred from homology"/>
<evidence type="ECO:0000256" key="10">
    <source>
        <dbReference type="ARBA" id="ARBA00023034"/>
    </source>
</evidence>
<gene>
    <name evidence="18" type="primary">hch</name>
</gene>
<dbReference type="GO" id="GO:0005576">
    <property type="term" value="C:extracellular region"/>
    <property type="evidence" value="ECO:0007669"/>
    <property type="project" value="UniProtKB-SubCell"/>
</dbReference>
<dbReference type="CDD" id="cd01056">
    <property type="entry name" value="Euk_Ferritin"/>
    <property type="match status" value="1"/>
</dbReference>
<keyword evidence="9 14" id="KW-0408">Iron</keyword>
<accession>D1GLP2</accession>
<evidence type="ECO:0000256" key="4">
    <source>
        <dbReference type="ARBA" id="ARBA00022434"/>
    </source>
</evidence>
<evidence type="ECO:0000256" key="12">
    <source>
        <dbReference type="ARBA" id="ARBA00047990"/>
    </source>
</evidence>
<feature type="domain" description="Ferritin-like diiron" evidence="17">
    <location>
        <begin position="36"/>
        <end position="200"/>
    </location>
</feature>
<dbReference type="InterPro" id="IPR009040">
    <property type="entry name" value="Ferritin-like_diiron"/>
</dbReference>
<dbReference type="Pfam" id="PF00210">
    <property type="entry name" value="Ferritin"/>
    <property type="match status" value="1"/>
</dbReference>
<dbReference type="GO" id="GO:0006826">
    <property type="term" value="P:iron ion transport"/>
    <property type="evidence" value="ECO:0007669"/>
    <property type="project" value="InterPro"/>
</dbReference>
<dbReference type="Gene3D" id="1.20.1260.10">
    <property type="match status" value="1"/>
</dbReference>
<comment type="subunit">
    <text evidence="13">Oligomer of 12 light (L) chains and 12 heavy (H) chains; L and H chains are disulfide-linked. The functional molecule forms a roughly spherical shell with a diameter of 12 nm and contains a central cavity into which the insoluble ferric iron core is deposited.</text>
</comment>
<keyword evidence="10" id="KW-0333">Golgi apparatus</keyword>
<comment type="function">
    <text evidence="15">Stores iron in a soluble, non-toxic, readily available form. Important for iron homeostasis. Iron is taken up in the ferrous form and deposited as ferric hydroxides after oxidation.</text>
</comment>
<dbReference type="InterPro" id="IPR008331">
    <property type="entry name" value="Ferritin_DPS_dom"/>
</dbReference>
<protein>
    <recommendedName>
        <fullName evidence="15">Ferritin</fullName>
        <ecNumber evidence="15">1.16.3.1</ecNumber>
    </recommendedName>
</protein>
<evidence type="ECO:0000259" key="17">
    <source>
        <dbReference type="PROSITE" id="PS50905"/>
    </source>
</evidence>
<comment type="subcellular location">
    <subcellularLocation>
        <location evidence="1">Golgi apparatus</location>
    </subcellularLocation>
    <subcellularLocation>
        <location evidence="2">Secreted</location>
    </subcellularLocation>
</comment>
<dbReference type="SUPFAM" id="SSF47240">
    <property type="entry name" value="Ferritin-like"/>
    <property type="match status" value="1"/>
</dbReference>
<evidence type="ECO:0000256" key="15">
    <source>
        <dbReference type="RuleBase" id="RU361145"/>
    </source>
</evidence>
<dbReference type="EC" id="1.16.3.1" evidence="15"/>